<dbReference type="PANTHER" id="PTHR48022">
    <property type="entry name" value="PLASTIDIC GLUCOSE TRANSPORTER 4"/>
    <property type="match status" value="1"/>
</dbReference>
<dbReference type="GO" id="GO:0005524">
    <property type="term" value="F:ATP binding"/>
    <property type="evidence" value="ECO:0007669"/>
    <property type="project" value="InterPro"/>
</dbReference>
<feature type="compositionally biased region" description="Low complexity" evidence="7">
    <location>
        <begin position="671"/>
        <end position="681"/>
    </location>
</feature>
<dbReference type="InterPro" id="IPR008271">
    <property type="entry name" value="Ser/Thr_kinase_AS"/>
</dbReference>
<feature type="domain" description="Major facilitator superfamily (MFS) profile" evidence="10">
    <location>
        <begin position="834"/>
        <end position="1286"/>
    </location>
</feature>
<dbReference type="Gene3D" id="3.30.200.20">
    <property type="entry name" value="Phosphorylase Kinase, domain 1"/>
    <property type="match status" value="1"/>
</dbReference>
<reference evidence="11 12" key="1">
    <citation type="submission" date="2017-03" db="EMBL/GenBank/DDBJ databases">
        <title>Genomes of endolithic fungi from Antarctica.</title>
        <authorList>
            <person name="Coleine C."/>
            <person name="Masonjones S."/>
            <person name="Stajich J.E."/>
        </authorList>
    </citation>
    <scope>NUCLEOTIDE SEQUENCE [LARGE SCALE GENOMIC DNA]</scope>
    <source>
        <strain evidence="11 12">CCFEE 5311</strain>
    </source>
</reference>
<feature type="compositionally biased region" description="Basic and acidic residues" evidence="7">
    <location>
        <begin position="249"/>
        <end position="260"/>
    </location>
</feature>
<keyword evidence="3" id="KW-0813">Transport</keyword>
<dbReference type="Proteomes" id="UP000310066">
    <property type="component" value="Unassembled WGS sequence"/>
</dbReference>
<feature type="compositionally biased region" description="Basic residues" evidence="7">
    <location>
        <begin position="329"/>
        <end position="340"/>
    </location>
</feature>
<dbReference type="STRING" id="329885.A0A4U0V1C7"/>
<dbReference type="PANTHER" id="PTHR48022:SF38">
    <property type="entry name" value="MAJOR FACILITATOR SUPERFAMILY (MFS) PROFILE DOMAIN-CONTAINING PROTEIN-RELATED"/>
    <property type="match status" value="1"/>
</dbReference>
<dbReference type="SUPFAM" id="SSF103473">
    <property type="entry name" value="MFS general substrate transporter"/>
    <property type="match status" value="1"/>
</dbReference>
<dbReference type="OrthoDB" id="6612291at2759"/>
<feature type="transmembrane region" description="Helical" evidence="8">
    <location>
        <begin position="1136"/>
        <end position="1157"/>
    </location>
</feature>
<proteinExistence type="inferred from homology"/>
<dbReference type="NCBIfam" id="TIGR00879">
    <property type="entry name" value="SP"/>
    <property type="match status" value="1"/>
</dbReference>
<dbReference type="Gene3D" id="1.20.1250.20">
    <property type="entry name" value="MFS general substrate transporter like domains"/>
    <property type="match status" value="1"/>
</dbReference>
<evidence type="ECO:0000256" key="7">
    <source>
        <dbReference type="SAM" id="MobiDB-lite"/>
    </source>
</evidence>
<dbReference type="GO" id="GO:0004672">
    <property type="term" value="F:protein kinase activity"/>
    <property type="evidence" value="ECO:0007669"/>
    <property type="project" value="InterPro"/>
</dbReference>
<feature type="compositionally biased region" description="Basic and acidic residues" evidence="7">
    <location>
        <begin position="108"/>
        <end position="118"/>
    </location>
</feature>
<feature type="region of interest" description="Disordered" evidence="7">
    <location>
        <begin position="83"/>
        <end position="282"/>
    </location>
</feature>
<evidence type="ECO:0000256" key="3">
    <source>
        <dbReference type="ARBA" id="ARBA00022448"/>
    </source>
</evidence>
<dbReference type="FunFam" id="1.20.1250.20:FF:000134">
    <property type="entry name" value="MFS sugar transporter protein"/>
    <property type="match status" value="1"/>
</dbReference>
<feature type="transmembrane region" description="Helical" evidence="8">
    <location>
        <begin position="1099"/>
        <end position="1124"/>
    </location>
</feature>
<comment type="caution">
    <text evidence="11">The sequence shown here is derived from an EMBL/GenBank/DDBJ whole genome shotgun (WGS) entry which is preliminary data.</text>
</comment>
<dbReference type="InterPro" id="IPR005828">
    <property type="entry name" value="MFS_sugar_transport-like"/>
</dbReference>
<feature type="domain" description="Protein kinase" evidence="9">
    <location>
        <begin position="483"/>
        <end position="791"/>
    </location>
</feature>
<evidence type="ECO:0000256" key="8">
    <source>
        <dbReference type="SAM" id="Phobius"/>
    </source>
</evidence>
<evidence type="ECO:0000259" key="9">
    <source>
        <dbReference type="PROSITE" id="PS50011"/>
    </source>
</evidence>
<feature type="compositionally biased region" description="Polar residues" evidence="7">
    <location>
        <begin position="162"/>
        <end position="177"/>
    </location>
</feature>
<gene>
    <name evidence="11" type="ORF">B0A54_07241</name>
</gene>
<dbReference type="PRINTS" id="PR00171">
    <property type="entry name" value="SUGRTRNSPORT"/>
</dbReference>
<organism evidence="11 12">
    <name type="scientific">Friedmanniomyces endolithicus</name>
    <dbReference type="NCBI Taxonomy" id="329885"/>
    <lineage>
        <taxon>Eukaryota</taxon>
        <taxon>Fungi</taxon>
        <taxon>Dikarya</taxon>
        <taxon>Ascomycota</taxon>
        <taxon>Pezizomycotina</taxon>
        <taxon>Dothideomycetes</taxon>
        <taxon>Dothideomycetidae</taxon>
        <taxon>Mycosphaerellales</taxon>
        <taxon>Teratosphaeriaceae</taxon>
        <taxon>Friedmanniomyces</taxon>
    </lineage>
</organism>
<dbReference type="InterPro" id="IPR020846">
    <property type="entry name" value="MFS_dom"/>
</dbReference>
<evidence type="ECO:0008006" key="13">
    <source>
        <dbReference type="Google" id="ProtNLM"/>
    </source>
</evidence>
<dbReference type="InterPro" id="IPR050360">
    <property type="entry name" value="MFS_Sugar_Transporters"/>
</dbReference>
<feature type="transmembrane region" description="Helical" evidence="8">
    <location>
        <begin position="1261"/>
        <end position="1282"/>
    </location>
</feature>
<evidence type="ECO:0000256" key="1">
    <source>
        <dbReference type="ARBA" id="ARBA00004141"/>
    </source>
</evidence>
<evidence type="ECO:0000313" key="12">
    <source>
        <dbReference type="Proteomes" id="UP000310066"/>
    </source>
</evidence>
<feature type="transmembrane region" description="Helical" evidence="8">
    <location>
        <begin position="1198"/>
        <end position="1221"/>
    </location>
</feature>
<evidence type="ECO:0000259" key="10">
    <source>
        <dbReference type="PROSITE" id="PS50850"/>
    </source>
</evidence>
<dbReference type="SUPFAM" id="SSF56112">
    <property type="entry name" value="Protein kinase-like (PK-like)"/>
    <property type="match status" value="1"/>
</dbReference>
<comment type="similarity">
    <text evidence="2">Belongs to the major facilitator superfamily. Sugar transporter (TC 2.A.1.1) family.</text>
</comment>
<dbReference type="InterPro" id="IPR003663">
    <property type="entry name" value="Sugar/inositol_transpt"/>
</dbReference>
<name>A0A4U0V1C7_9PEZI</name>
<evidence type="ECO:0000313" key="11">
    <source>
        <dbReference type="EMBL" id="TKA42153.1"/>
    </source>
</evidence>
<dbReference type="Pfam" id="PF00083">
    <property type="entry name" value="Sugar_tr"/>
    <property type="match status" value="1"/>
</dbReference>
<accession>A0A4U0V1C7</accession>
<feature type="region of interest" description="Disordered" evidence="7">
    <location>
        <begin position="402"/>
        <end position="449"/>
    </location>
</feature>
<comment type="subcellular location">
    <subcellularLocation>
        <location evidence="1">Membrane</location>
        <topology evidence="1">Multi-pass membrane protein</topology>
    </subcellularLocation>
</comment>
<dbReference type="Gene3D" id="1.10.510.10">
    <property type="entry name" value="Transferase(Phosphotransferase) domain 1"/>
    <property type="match status" value="1"/>
</dbReference>
<dbReference type="PROSITE" id="PS00108">
    <property type="entry name" value="PROTEIN_KINASE_ST"/>
    <property type="match status" value="1"/>
</dbReference>
<feature type="region of interest" description="Disordered" evidence="7">
    <location>
        <begin position="321"/>
        <end position="381"/>
    </location>
</feature>
<feature type="transmembrane region" description="Helical" evidence="8">
    <location>
        <begin position="829"/>
        <end position="854"/>
    </location>
</feature>
<sequence>MAAYDIQQHFKGLRADTGRKKGRRDPFATGFEDDSEGEARSRQRDRSKQKTAAAKAAVAAGNPLALKTSVLDALRDSDDEWLGAPARIDRRPSPAPPRLANLRTVENLGRRGSIDKSGQHNRSPRSAIVQAAGPLAYLDDSDEEALASPRRADRRPSPAPRQNSDTSEPGERSSTPRGSRVPLEEQPQALLQPSIHTVASPFAGTKYLQDSDSDEEAISSRNNSADASAAPLDDSIDPLSPWESALSPKHPEVKRVDKPKQNNGSGISWRAFSASRTEQRSAEIEALQASLKQRGKSIAFGTHAVTDDGNRVPIAAAVELQRAGSAAARGRRRGRGKSPPRRPDDKLTEEEHEAEGDPGGPVYDPREYKTNPFTGLPLTVLPQSIPEGKRAEHSLDTVTSPLAESAVSLSRNSSTRSIRATGARRIPNAERERRSSRRSASATTSMSPAQAFLSSWNREGITAEPAQEKPDDEGKSFGMETQYVIGKTVNQGGFGVIKEAHTITDDGQRLVFAVKVVRKAVIDAESVDGDKLQQELEHEISVWRWLEHPHILRLHEVYKTDFATFCVMDLNIGGTLFDLVRQCRSSAAQNDGRKGLKPNLAMRYAYQLASALRYLHQDMRVCHRDIKLENCLIDMTRPNASTNGGNLRLCDFGLADFLHNDSTADEASPERTTSPAAPSSGSHHHRPTSVIGTLEYASPRGLVANRKLFETAGDIWAYGVIVYALCTGELPFRHAMPSKTVELILQAEWDDGALKLAAAGSDAVIELVEGCLEKDIGGRMTVGEVVGCVWFEGMAGGSEERILDHFGVLRRLAFVPPNSSKMGKYIPNAFNLIVVIYVALGSTSCSYGLAILGSTVGQPSFYKSLGLAMQGEAGYSRTASLIGAFNGVGAAGACIGAIINSWSADALSRKLTIQIGAVILSIGAALCAASVNVGMFIFARFFAGVGIGMLVTCIPMYQAEVSTPESRGFMVSMHGIMFAVGYGLSSWIGYGVYFISAGGSDSTFPWRFPLAFQAAPALLMLIGSPWLPYSPRWLMSKDRFEEAEAVLKRLHDRKGESNHETAIKEFYQMRKQLEQDRAVKASISTFEVFRTAANRKRALIVAAMMWFNMFTGVLIIANYAVLLFTQLGLTGSTPLLLLAIWITLSFPGNVITALFIDKWGRRKFMLVGATGIEVSLILECVLQALYTDSTNTTGQRASIFPIFLFIAFWSSCFDATQYLYMSEIFPTAIRGQGTAVGMANQFAAQIIILVAGPIALNNIGWKFFLVMACPTALYIPVIYFFFPETQNRSLEDINAEFGDKVAVHYYGATAEEQDEYAQAIGIEEQGGMLSAKAALTKGVHYVEKA</sequence>
<feature type="transmembrane region" description="Helical" evidence="8">
    <location>
        <begin position="969"/>
        <end position="990"/>
    </location>
</feature>
<dbReference type="PROSITE" id="PS00217">
    <property type="entry name" value="SUGAR_TRANSPORT_2"/>
    <property type="match status" value="1"/>
</dbReference>
<dbReference type="GO" id="GO:0005351">
    <property type="term" value="F:carbohydrate:proton symporter activity"/>
    <property type="evidence" value="ECO:0007669"/>
    <property type="project" value="TreeGrafter"/>
</dbReference>
<feature type="transmembrane region" description="Helical" evidence="8">
    <location>
        <begin position="1164"/>
        <end position="1186"/>
    </location>
</feature>
<dbReference type="GO" id="GO:0016020">
    <property type="term" value="C:membrane"/>
    <property type="evidence" value="ECO:0007669"/>
    <property type="project" value="UniProtKB-SubCell"/>
</dbReference>
<dbReference type="Pfam" id="PF00069">
    <property type="entry name" value="Pkinase"/>
    <property type="match status" value="1"/>
</dbReference>
<feature type="compositionally biased region" description="Low complexity" evidence="7">
    <location>
        <begin position="219"/>
        <end position="233"/>
    </location>
</feature>
<feature type="transmembrane region" description="Helical" evidence="8">
    <location>
        <begin position="715"/>
        <end position="732"/>
    </location>
</feature>
<dbReference type="PROSITE" id="PS50850">
    <property type="entry name" value="MFS"/>
    <property type="match status" value="1"/>
</dbReference>
<feature type="region of interest" description="Disordered" evidence="7">
    <location>
        <begin position="663"/>
        <end position="688"/>
    </location>
</feature>
<evidence type="ECO:0000256" key="4">
    <source>
        <dbReference type="ARBA" id="ARBA00022692"/>
    </source>
</evidence>
<keyword evidence="5 8" id="KW-1133">Transmembrane helix</keyword>
<dbReference type="PROSITE" id="PS00216">
    <property type="entry name" value="SUGAR_TRANSPORT_1"/>
    <property type="match status" value="1"/>
</dbReference>
<feature type="compositionally biased region" description="Polar residues" evidence="7">
    <location>
        <begin position="402"/>
        <end position="418"/>
    </location>
</feature>
<feature type="transmembrane region" description="Helical" evidence="8">
    <location>
        <begin position="1233"/>
        <end position="1255"/>
    </location>
</feature>
<dbReference type="InterPro" id="IPR011009">
    <property type="entry name" value="Kinase-like_dom_sf"/>
</dbReference>
<evidence type="ECO:0000256" key="2">
    <source>
        <dbReference type="ARBA" id="ARBA00010992"/>
    </source>
</evidence>
<feature type="transmembrane region" description="Helical" evidence="8">
    <location>
        <begin position="874"/>
        <end position="899"/>
    </location>
</feature>
<feature type="transmembrane region" description="Helical" evidence="8">
    <location>
        <begin position="911"/>
        <end position="931"/>
    </location>
</feature>
<feature type="region of interest" description="Disordered" evidence="7">
    <location>
        <begin position="1"/>
        <end position="58"/>
    </location>
</feature>
<keyword evidence="4 8" id="KW-0812">Transmembrane</keyword>
<feature type="compositionally biased region" description="Basic and acidic residues" evidence="7">
    <location>
        <begin position="37"/>
        <end position="48"/>
    </location>
</feature>
<keyword evidence="6 8" id="KW-0472">Membrane</keyword>
<evidence type="ECO:0000256" key="5">
    <source>
        <dbReference type="ARBA" id="ARBA00022989"/>
    </source>
</evidence>
<dbReference type="PROSITE" id="PS50011">
    <property type="entry name" value="PROTEIN_KINASE_DOM"/>
    <property type="match status" value="1"/>
</dbReference>
<dbReference type="SMART" id="SM00220">
    <property type="entry name" value="S_TKc"/>
    <property type="match status" value="1"/>
</dbReference>
<evidence type="ECO:0000256" key="6">
    <source>
        <dbReference type="ARBA" id="ARBA00023136"/>
    </source>
</evidence>
<dbReference type="InterPro" id="IPR000719">
    <property type="entry name" value="Prot_kinase_dom"/>
</dbReference>
<dbReference type="EMBL" id="NAJP01000024">
    <property type="protein sequence ID" value="TKA42153.1"/>
    <property type="molecule type" value="Genomic_DNA"/>
</dbReference>
<dbReference type="InterPro" id="IPR036259">
    <property type="entry name" value="MFS_trans_sf"/>
</dbReference>
<protein>
    <recommendedName>
        <fullName evidence="13">Major facilitator superfamily (MFS) profile domain-containing protein</fullName>
    </recommendedName>
</protein>
<feature type="transmembrane region" description="Helical" evidence="8">
    <location>
        <begin position="1010"/>
        <end position="1029"/>
    </location>
</feature>
<feature type="compositionally biased region" description="Acidic residues" evidence="7">
    <location>
        <begin position="347"/>
        <end position="356"/>
    </location>
</feature>
<dbReference type="InterPro" id="IPR005829">
    <property type="entry name" value="Sugar_transporter_CS"/>
</dbReference>
<feature type="transmembrane region" description="Helical" evidence="8">
    <location>
        <begin position="937"/>
        <end position="957"/>
    </location>
</feature>